<dbReference type="Pfam" id="PF12644">
    <property type="entry name" value="DUF3782"/>
    <property type="match status" value="1"/>
</dbReference>
<name>A0ABZ0SFI9_9GAMM</name>
<gene>
    <name evidence="1" type="ORF">Thiowin_04401</name>
</gene>
<keyword evidence="2" id="KW-1185">Reference proteome</keyword>
<organism evidence="1 2">
    <name type="scientific">Thiorhodovibrio winogradskyi</name>
    <dbReference type="NCBI Taxonomy" id="77007"/>
    <lineage>
        <taxon>Bacteria</taxon>
        <taxon>Pseudomonadati</taxon>
        <taxon>Pseudomonadota</taxon>
        <taxon>Gammaproteobacteria</taxon>
        <taxon>Chromatiales</taxon>
        <taxon>Chromatiaceae</taxon>
        <taxon>Thiorhodovibrio</taxon>
    </lineage>
</organism>
<sequence length="150" mass="16585">MMIEPNTELTPVMRQQVMAMIDKRVTENPVSYEDFSEVKAVMAELAHAQERTETRVEELACQMAAGFKQLGDQIAELGGRWGIHNEGAFRATIHAVLSKIDGIEVREGDHGDRQADIITHVSGFKNRAPIESSLCLIIKSGLMDGRMSSS</sequence>
<dbReference type="Proteomes" id="UP001432180">
    <property type="component" value="Chromosome"/>
</dbReference>
<evidence type="ECO:0000313" key="2">
    <source>
        <dbReference type="Proteomes" id="UP001432180"/>
    </source>
</evidence>
<evidence type="ECO:0000313" key="1">
    <source>
        <dbReference type="EMBL" id="WPL19284.1"/>
    </source>
</evidence>
<protein>
    <submittedName>
        <fullName evidence="1">Uncharacterized protein</fullName>
    </submittedName>
</protein>
<proteinExistence type="predicted"/>
<accession>A0ABZ0SFI9</accession>
<dbReference type="EMBL" id="CP121472">
    <property type="protein sequence ID" value="WPL19284.1"/>
    <property type="molecule type" value="Genomic_DNA"/>
</dbReference>
<reference evidence="1 2" key="1">
    <citation type="journal article" date="2023" name="Microorganisms">
        <title>Thiorhodovibrio frisius and Trv. litoralis spp. nov., Two Novel Members from a Clade of Fastidious Purple Sulfur Bacteria That Exhibit Unique Red-Shifted Light-Harvesting Capabilities.</title>
        <authorList>
            <person name="Methner A."/>
            <person name="Kuzyk S.B."/>
            <person name="Petersen J."/>
            <person name="Bauer S."/>
            <person name="Brinkmann H."/>
            <person name="Sichau K."/>
            <person name="Wanner G."/>
            <person name="Wolf J."/>
            <person name="Neumann-Schaal M."/>
            <person name="Henke P."/>
            <person name="Tank M."/>
            <person name="Sproer C."/>
            <person name="Bunk B."/>
            <person name="Overmann J."/>
        </authorList>
    </citation>
    <scope>NUCLEOTIDE SEQUENCE [LARGE SCALE GENOMIC DNA]</scope>
    <source>
        <strain evidence="1 2">DSM 6702</strain>
    </source>
</reference>
<dbReference type="RefSeq" id="WP_328985038.1">
    <property type="nucleotide sequence ID" value="NZ_CP121472.1"/>
</dbReference>
<dbReference type="InterPro" id="IPR024271">
    <property type="entry name" value="DUF3782"/>
</dbReference>